<name>A0AA35LT69_9HYPO</name>
<dbReference type="InterPro" id="IPR029058">
    <property type="entry name" value="AB_hydrolase_fold"/>
</dbReference>
<accession>A0AA35LT69</accession>
<dbReference type="Proteomes" id="UP001160390">
    <property type="component" value="Unassembled WGS sequence"/>
</dbReference>
<dbReference type="AlphaFoldDB" id="A0AA35LT69"/>
<protein>
    <recommendedName>
        <fullName evidence="3">Peptidase S9 prolyl oligopeptidase catalytic domain-containing protein</fullName>
    </recommendedName>
</protein>
<organism evidence="1 2">
    <name type="scientific">Clonostachys chloroleuca</name>
    <dbReference type="NCBI Taxonomy" id="1926264"/>
    <lineage>
        <taxon>Eukaryota</taxon>
        <taxon>Fungi</taxon>
        <taxon>Dikarya</taxon>
        <taxon>Ascomycota</taxon>
        <taxon>Pezizomycotina</taxon>
        <taxon>Sordariomycetes</taxon>
        <taxon>Hypocreomycetidae</taxon>
        <taxon>Hypocreales</taxon>
        <taxon>Bionectriaceae</taxon>
        <taxon>Clonostachys</taxon>
    </lineage>
</organism>
<reference evidence="1" key="1">
    <citation type="submission" date="2023-01" db="EMBL/GenBank/DDBJ databases">
        <authorList>
            <person name="Piombo E."/>
        </authorList>
    </citation>
    <scope>NUCLEOTIDE SEQUENCE</scope>
</reference>
<proteinExistence type="predicted"/>
<comment type="caution">
    <text evidence="1">The sequence shown here is derived from an EMBL/GenBank/DDBJ whole genome shotgun (WGS) entry which is preliminary data.</text>
</comment>
<sequence length="111" mass="11849">MQDCRDLLAWVYDGGLETPLRNAGSILVPDLDHVFAFGTSSGGHLSFCLASQLVQGIYAMYGPSNFADDCWTTKLEGMEPPPGLTDSLLNKVFDEDPIPITGGVSPEGQAT</sequence>
<evidence type="ECO:0000313" key="1">
    <source>
        <dbReference type="EMBL" id="CAI6058378.1"/>
    </source>
</evidence>
<dbReference type="EMBL" id="CABFNP030000615">
    <property type="protein sequence ID" value="CAI6058378.1"/>
    <property type="molecule type" value="Genomic_DNA"/>
</dbReference>
<dbReference type="SUPFAM" id="SSF53474">
    <property type="entry name" value="alpha/beta-Hydrolases"/>
    <property type="match status" value="1"/>
</dbReference>
<evidence type="ECO:0000313" key="2">
    <source>
        <dbReference type="Proteomes" id="UP001160390"/>
    </source>
</evidence>
<dbReference type="Gene3D" id="3.40.50.1820">
    <property type="entry name" value="alpha/beta hydrolase"/>
    <property type="match status" value="1"/>
</dbReference>
<keyword evidence="2" id="KW-1185">Reference proteome</keyword>
<gene>
    <name evidence="1" type="ORF">CCHLO57077_00015810</name>
</gene>
<evidence type="ECO:0008006" key="3">
    <source>
        <dbReference type="Google" id="ProtNLM"/>
    </source>
</evidence>